<comment type="similarity">
    <text evidence="2">Belongs to the ABC-2 integral membrane protein family.</text>
</comment>
<evidence type="ECO:0000256" key="3">
    <source>
        <dbReference type="ARBA" id="ARBA00022475"/>
    </source>
</evidence>
<accession>A0ABS0CFY1</accession>
<keyword evidence="3" id="KW-1003">Cell membrane</keyword>
<evidence type="ECO:0000256" key="4">
    <source>
        <dbReference type="ARBA" id="ARBA00022692"/>
    </source>
</evidence>
<dbReference type="RefSeq" id="WP_195036094.1">
    <property type="nucleotide sequence ID" value="NZ_JADLRE010000032.1"/>
</dbReference>
<evidence type="ECO:0000259" key="8">
    <source>
        <dbReference type="Pfam" id="PF12051"/>
    </source>
</evidence>
<dbReference type="InterPro" id="IPR051328">
    <property type="entry name" value="T7SS_ABC-Transporter"/>
</dbReference>
<feature type="transmembrane region" description="Helical" evidence="7">
    <location>
        <begin position="15"/>
        <end position="34"/>
    </location>
</feature>
<keyword evidence="6 7" id="KW-0472">Membrane</keyword>
<dbReference type="Proteomes" id="UP000807309">
    <property type="component" value="Unassembled WGS sequence"/>
</dbReference>
<dbReference type="InterPro" id="IPR022703">
    <property type="entry name" value="DUF3533"/>
</dbReference>
<feature type="transmembrane region" description="Helical" evidence="7">
    <location>
        <begin position="391"/>
        <end position="412"/>
    </location>
</feature>
<feature type="domain" description="DUF3533" evidence="8">
    <location>
        <begin position="16"/>
        <end position="398"/>
    </location>
</feature>
<protein>
    <submittedName>
        <fullName evidence="9">DUF3533 domain-containing protein</fullName>
    </submittedName>
</protein>
<organism evidence="9 10">
    <name type="scientific">Nocardia abscessus</name>
    <dbReference type="NCBI Taxonomy" id="120957"/>
    <lineage>
        <taxon>Bacteria</taxon>
        <taxon>Bacillati</taxon>
        <taxon>Actinomycetota</taxon>
        <taxon>Actinomycetes</taxon>
        <taxon>Mycobacteriales</taxon>
        <taxon>Nocardiaceae</taxon>
        <taxon>Nocardia</taxon>
    </lineage>
</organism>
<dbReference type="PANTHER" id="PTHR43077:SF8">
    <property type="entry name" value="DOXORUBICIN RESISTANCE ABC TRANSPORTER PERMEASE PROTEIN DRRB"/>
    <property type="match status" value="1"/>
</dbReference>
<evidence type="ECO:0000313" key="9">
    <source>
        <dbReference type="EMBL" id="MBF6229253.1"/>
    </source>
</evidence>
<feature type="transmembrane region" description="Helical" evidence="7">
    <location>
        <begin position="330"/>
        <end position="350"/>
    </location>
</feature>
<evidence type="ECO:0000256" key="5">
    <source>
        <dbReference type="ARBA" id="ARBA00022989"/>
    </source>
</evidence>
<reference evidence="9 10" key="1">
    <citation type="submission" date="2020-10" db="EMBL/GenBank/DDBJ databases">
        <title>Identification of Nocardia species via Next-generation sequencing and recognition of intraspecies genetic diversity.</title>
        <authorList>
            <person name="Li P."/>
            <person name="Li P."/>
            <person name="Lu B."/>
        </authorList>
    </citation>
    <scope>NUCLEOTIDE SEQUENCE [LARGE SCALE GENOMIC DNA]</scope>
    <source>
        <strain evidence="9 10">N-11</strain>
    </source>
</reference>
<keyword evidence="4 7" id="KW-0812">Transmembrane</keyword>
<proteinExistence type="inferred from homology"/>
<evidence type="ECO:0000313" key="10">
    <source>
        <dbReference type="Proteomes" id="UP000807309"/>
    </source>
</evidence>
<keyword evidence="5 7" id="KW-1133">Transmembrane helix</keyword>
<gene>
    <name evidence="9" type="ORF">IU470_29700</name>
</gene>
<evidence type="ECO:0000256" key="7">
    <source>
        <dbReference type="SAM" id="Phobius"/>
    </source>
</evidence>
<evidence type="ECO:0000256" key="6">
    <source>
        <dbReference type="ARBA" id="ARBA00023136"/>
    </source>
</evidence>
<comment type="caution">
    <text evidence="9">The sequence shown here is derived from an EMBL/GenBank/DDBJ whole genome shotgun (WGS) entry which is preliminary data.</text>
</comment>
<sequence>MAGKPTRVRTWTRPVVVITLLMALLSVMYLGYVVNPEKNLHDLPLAVVNQDVGDTLGGQPANIGNQITEALTANVPADKVDLRVLGVPEAQRLLRDGKIYGAIVIPSDFTKRLAILGAASVVSGKVERPVITIETNPRTGTYATQITLRIAEQALEKVDATVGKQLTDTVDAQLRSSGTAPPPLSGATQLLLADPIDVVIAPYRPLPEGTGGGLSAFFYTLLILLAGFTGAMIIHTMVDASLGFTPTEYGPWYVHYPPTPISRVRTLLLKWGVLAVAAPIVSAVFLAVATALDMPIDRALLLFLYSTFAILAVGVTALSILAAFGAVGMLVNLILFIVLGLPSAGGTVPIEATPTYFAWLSTFEPMHQVFLGIRAILYFEARGAAGLERGIWMALLGLVIGLCSGAAVTIFYDRKGLARTADRSHGAET</sequence>
<dbReference type="PANTHER" id="PTHR43077">
    <property type="entry name" value="TRANSPORT PERMEASE YVFS-RELATED"/>
    <property type="match status" value="1"/>
</dbReference>
<feature type="transmembrane region" description="Helical" evidence="7">
    <location>
        <begin position="299"/>
        <end position="324"/>
    </location>
</feature>
<dbReference type="Gene3D" id="3.40.1710.10">
    <property type="entry name" value="abc type-2 transporter like domain"/>
    <property type="match status" value="1"/>
</dbReference>
<dbReference type="Pfam" id="PF12051">
    <property type="entry name" value="DUF3533"/>
    <property type="match status" value="1"/>
</dbReference>
<comment type="subcellular location">
    <subcellularLocation>
        <location evidence="1">Cell membrane</location>
        <topology evidence="1">Multi-pass membrane protein</topology>
    </subcellularLocation>
</comment>
<keyword evidence="10" id="KW-1185">Reference proteome</keyword>
<evidence type="ECO:0000256" key="2">
    <source>
        <dbReference type="ARBA" id="ARBA00007783"/>
    </source>
</evidence>
<name>A0ABS0CFY1_9NOCA</name>
<feature type="transmembrane region" description="Helical" evidence="7">
    <location>
        <begin position="271"/>
        <end position="292"/>
    </location>
</feature>
<feature type="transmembrane region" description="Helical" evidence="7">
    <location>
        <begin position="216"/>
        <end position="238"/>
    </location>
</feature>
<dbReference type="EMBL" id="JADLRE010000032">
    <property type="protein sequence ID" value="MBF6229253.1"/>
    <property type="molecule type" value="Genomic_DNA"/>
</dbReference>
<evidence type="ECO:0000256" key="1">
    <source>
        <dbReference type="ARBA" id="ARBA00004651"/>
    </source>
</evidence>